<reference evidence="3" key="2">
    <citation type="submission" date="2019-10" db="EMBL/GenBank/DDBJ databases">
        <title>Conservation and host-specific expression of non-tandemly repeated heterogenous ribosome RNA gene in arbuscular mycorrhizal fungi.</title>
        <authorList>
            <person name="Maeda T."/>
            <person name="Kobayashi Y."/>
            <person name="Nakagawa T."/>
            <person name="Ezawa T."/>
            <person name="Yamaguchi K."/>
            <person name="Bino T."/>
            <person name="Nishimoto Y."/>
            <person name="Shigenobu S."/>
            <person name="Kawaguchi M."/>
        </authorList>
    </citation>
    <scope>NUCLEOTIDE SEQUENCE</scope>
    <source>
        <strain evidence="3">HR1</strain>
    </source>
</reference>
<proteinExistence type="predicted"/>
<feature type="region of interest" description="Disordered" evidence="1">
    <location>
        <begin position="1"/>
        <end position="25"/>
    </location>
</feature>
<evidence type="ECO:0000313" key="3">
    <source>
        <dbReference type="EMBL" id="GES79360.1"/>
    </source>
</evidence>
<organism evidence="2 4">
    <name type="scientific">Rhizophagus clarus</name>
    <dbReference type="NCBI Taxonomy" id="94130"/>
    <lineage>
        <taxon>Eukaryota</taxon>
        <taxon>Fungi</taxon>
        <taxon>Fungi incertae sedis</taxon>
        <taxon>Mucoromycota</taxon>
        <taxon>Glomeromycotina</taxon>
        <taxon>Glomeromycetes</taxon>
        <taxon>Glomerales</taxon>
        <taxon>Glomeraceae</taxon>
        <taxon>Rhizophagus</taxon>
    </lineage>
</organism>
<dbReference type="Proteomes" id="UP000247702">
    <property type="component" value="Unassembled WGS sequence"/>
</dbReference>
<protein>
    <submittedName>
        <fullName evidence="2">Uncharacterized protein</fullName>
    </submittedName>
</protein>
<dbReference type="AlphaFoldDB" id="A0A2Z6RXX7"/>
<feature type="region of interest" description="Disordered" evidence="1">
    <location>
        <begin position="72"/>
        <end position="91"/>
    </location>
</feature>
<reference evidence="2 4" key="1">
    <citation type="submission" date="2017-11" db="EMBL/GenBank/DDBJ databases">
        <title>The genome of Rhizophagus clarus HR1 reveals common genetic basis of auxotrophy among arbuscular mycorrhizal fungi.</title>
        <authorList>
            <person name="Kobayashi Y."/>
        </authorList>
    </citation>
    <scope>NUCLEOTIDE SEQUENCE [LARGE SCALE GENOMIC DNA]</scope>
    <source>
        <strain evidence="2 4">HR1</strain>
    </source>
</reference>
<evidence type="ECO:0000256" key="1">
    <source>
        <dbReference type="SAM" id="MobiDB-lite"/>
    </source>
</evidence>
<feature type="compositionally biased region" description="Polar residues" evidence="1">
    <location>
        <begin position="1"/>
        <end position="21"/>
    </location>
</feature>
<name>A0A2Z6RXX7_9GLOM</name>
<dbReference type="EMBL" id="BLAL01000043">
    <property type="protein sequence ID" value="GES79360.1"/>
    <property type="molecule type" value="Genomic_DNA"/>
</dbReference>
<comment type="caution">
    <text evidence="2">The sequence shown here is derived from an EMBL/GenBank/DDBJ whole genome shotgun (WGS) entry which is preliminary data.</text>
</comment>
<dbReference type="EMBL" id="BEXD01003470">
    <property type="protein sequence ID" value="GBC01282.1"/>
    <property type="molecule type" value="Genomic_DNA"/>
</dbReference>
<evidence type="ECO:0000313" key="4">
    <source>
        <dbReference type="Proteomes" id="UP000247702"/>
    </source>
</evidence>
<evidence type="ECO:0000313" key="2">
    <source>
        <dbReference type="EMBL" id="GBC01282.1"/>
    </source>
</evidence>
<accession>A0A2Z6RXX7</accession>
<sequence length="91" mass="10351">MTQSKLRTKQINSLTMQSSNGEGEPVKDLITKINKQLKSIIRNPTTIIIRERLGTIIGKKRLYLQKMTHKAANQTARANKNNQNSYKTPTI</sequence>
<dbReference type="Proteomes" id="UP000615446">
    <property type="component" value="Unassembled WGS sequence"/>
</dbReference>
<gene>
    <name evidence="3" type="ORF">RCL2_000666400</name>
    <name evidence="2" type="ORF">RclHR1_41200001</name>
</gene>
<keyword evidence="4" id="KW-1185">Reference proteome</keyword>